<reference evidence="1" key="1">
    <citation type="journal article" date="2019" name="bioRxiv">
        <title>The Genome of the Zebra Mussel, Dreissena polymorpha: A Resource for Invasive Species Research.</title>
        <authorList>
            <person name="McCartney M.A."/>
            <person name="Auch B."/>
            <person name="Kono T."/>
            <person name="Mallez S."/>
            <person name="Zhang Y."/>
            <person name="Obille A."/>
            <person name="Becker A."/>
            <person name="Abrahante J.E."/>
            <person name="Garbe J."/>
            <person name="Badalamenti J.P."/>
            <person name="Herman A."/>
            <person name="Mangelson H."/>
            <person name="Liachko I."/>
            <person name="Sullivan S."/>
            <person name="Sone E.D."/>
            <person name="Koren S."/>
            <person name="Silverstein K.A.T."/>
            <person name="Beckman K.B."/>
            <person name="Gohl D.M."/>
        </authorList>
    </citation>
    <scope>NUCLEOTIDE SEQUENCE</scope>
    <source>
        <strain evidence="1">Duluth1</strain>
        <tissue evidence="1">Whole animal</tissue>
    </source>
</reference>
<dbReference type="EMBL" id="JAIWYP010000008">
    <property type="protein sequence ID" value="KAH3785128.1"/>
    <property type="molecule type" value="Genomic_DNA"/>
</dbReference>
<reference evidence="1" key="2">
    <citation type="submission" date="2020-11" db="EMBL/GenBank/DDBJ databases">
        <authorList>
            <person name="McCartney M.A."/>
            <person name="Auch B."/>
            <person name="Kono T."/>
            <person name="Mallez S."/>
            <person name="Becker A."/>
            <person name="Gohl D.M."/>
            <person name="Silverstein K.A.T."/>
            <person name="Koren S."/>
            <person name="Bechman K.B."/>
            <person name="Herman A."/>
            <person name="Abrahante J.E."/>
            <person name="Garbe J."/>
        </authorList>
    </citation>
    <scope>NUCLEOTIDE SEQUENCE</scope>
    <source>
        <strain evidence="1">Duluth1</strain>
        <tissue evidence="1">Whole animal</tissue>
    </source>
</reference>
<name>A0A9D4ETI3_DREPO</name>
<dbReference type="AlphaFoldDB" id="A0A9D4ETI3"/>
<evidence type="ECO:0000313" key="1">
    <source>
        <dbReference type="EMBL" id="KAH3785128.1"/>
    </source>
</evidence>
<accession>A0A9D4ETI3</accession>
<proteinExistence type="predicted"/>
<dbReference type="Proteomes" id="UP000828390">
    <property type="component" value="Unassembled WGS sequence"/>
</dbReference>
<organism evidence="1 2">
    <name type="scientific">Dreissena polymorpha</name>
    <name type="common">Zebra mussel</name>
    <name type="synonym">Mytilus polymorpha</name>
    <dbReference type="NCBI Taxonomy" id="45954"/>
    <lineage>
        <taxon>Eukaryota</taxon>
        <taxon>Metazoa</taxon>
        <taxon>Spiralia</taxon>
        <taxon>Lophotrochozoa</taxon>
        <taxon>Mollusca</taxon>
        <taxon>Bivalvia</taxon>
        <taxon>Autobranchia</taxon>
        <taxon>Heteroconchia</taxon>
        <taxon>Euheterodonta</taxon>
        <taxon>Imparidentia</taxon>
        <taxon>Neoheterodontei</taxon>
        <taxon>Myida</taxon>
        <taxon>Dreissenoidea</taxon>
        <taxon>Dreissenidae</taxon>
        <taxon>Dreissena</taxon>
    </lineage>
</organism>
<evidence type="ECO:0000313" key="2">
    <source>
        <dbReference type="Proteomes" id="UP000828390"/>
    </source>
</evidence>
<gene>
    <name evidence="1" type="ORF">DPMN_163213</name>
</gene>
<sequence length="112" mass="12739">MEIRNQAKEKTLILRVELERKIKMFHTVQINAGILKLVSSTSFGDTASCRTLNTTNIIDPSNQLSCTAYMFRTKDKSVMCQLKVPTNHELYVSGHGTIDTNCTRITRRQGFE</sequence>
<protein>
    <submittedName>
        <fullName evidence="1">Uncharacterized protein</fullName>
    </submittedName>
</protein>
<keyword evidence="2" id="KW-1185">Reference proteome</keyword>
<comment type="caution">
    <text evidence="1">The sequence shown here is derived from an EMBL/GenBank/DDBJ whole genome shotgun (WGS) entry which is preliminary data.</text>
</comment>